<comment type="caution">
    <text evidence="1">The sequence shown here is derived from an EMBL/GenBank/DDBJ whole genome shotgun (WGS) entry which is preliminary data.</text>
</comment>
<dbReference type="AlphaFoldDB" id="A0ABD0QVJ3"/>
<feature type="non-terminal residue" evidence="1">
    <location>
        <position position="1"/>
    </location>
</feature>
<dbReference type="SUPFAM" id="SSF49309">
    <property type="entry name" value="Transglutaminase, two C-terminal domains"/>
    <property type="match status" value="1"/>
</dbReference>
<accession>A0ABD0QVJ3</accession>
<evidence type="ECO:0000313" key="1">
    <source>
        <dbReference type="EMBL" id="KAL0190215.1"/>
    </source>
</evidence>
<organism evidence="1 2">
    <name type="scientific">Cirrhinus mrigala</name>
    <name type="common">Mrigala</name>
    <dbReference type="NCBI Taxonomy" id="683832"/>
    <lineage>
        <taxon>Eukaryota</taxon>
        <taxon>Metazoa</taxon>
        <taxon>Chordata</taxon>
        <taxon>Craniata</taxon>
        <taxon>Vertebrata</taxon>
        <taxon>Euteleostomi</taxon>
        <taxon>Actinopterygii</taxon>
        <taxon>Neopterygii</taxon>
        <taxon>Teleostei</taxon>
        <taxon>Ostariophysi</taxon>
        <taxon>Cypriniformes</taxon>
        <taxon>Cyprinidae</taxon>
        <taxon>Labeoninae</taxon>
        <taxon>Labeonini</taxon>
        <taxon>Cirrhinus</taxon>
    </lineage>
</organism>
<proteinExistence type="predicted"/>
<gene>
    <name evidence="1" type="ORF">M9458_012913</name>
</gene>
<feature type="non-terminal residue" evidence="1">
    <location>
        <position position="66"/>
    </location>
</feature>
<dbReference type="EMBL" id="JAMKFB020000006">
    <property type="protein sequence ID" value="KAL0190215.1"/>
    <property type="molecule type" value="Genomic_DNA"/>
</dbReference>
<dbReference type="InterPro" id="IPR036238">
    <property type="entry name" value="Transglutaminase_C_sf"/>
</dbReference>
<dbReference type="Gene3D" id="2.60.40.10">
    <property type="entry name" value="Immunoglobulins"/>
    <property type="match status" value="1"/>
</dbReference>
<sequence length="66" mass="7332">GIAVSLQLLKAPVVGENISFNVIITNTVAVPKLLRKHVNAQNKEYNRNPTETLWEAHEDVKIGPNE</sequence>
<reference evidence="1 2" key="1">
    <citation type="submission" date="2024-05" db="EMBL/GenBank/DDBJ databases">
        <title>Genome sequencing and assembly of Indian major carp, Cirrhinus mrigala (Hamilton, 1822).</title>
        <authorList>
            <person name="Mohindra V."/>
            <person name="Chowdhury L.M."/>
            <person name="Lal K."/>
            <person name="Jena J.K."/>
        </authorList>
    </citation>
    <scope>NUCLEOTIDE SEQUENCE [LARGE SCALE GENOMIC DNA]</scope>
    <source>
        <strain evidence="1">CM1030</strain>
        <tissue evidence="1">Blood</tissue>
    </source>
</reference>
<protein>
    <submittedName>
        <fullName evidence="1">Uncharacterized protein</fullName>
    </submittedName>
</protein>
<evidence type="ECO:0000313" key="2">
    <source>
        <dbReference type="Proteomes" id="UP001529510"/>
    </source>
</evidence>
<dbReference type="InterPro" id="IPR013783">
    <property type="entry name" value="Ig-like_fold"/>
</dbReference>
<name>A0ABD0QVJ3_CIRMR</name>
<dbReference type="Proteomes" id="UP001529510">
    <property type="component" value="Unassembled WGS sequence"/>
</dbReference>
<keyword evidence="2" id="KW-1185">Reference proteome</keyword>